<dbReference type="AlphaFoldDB" id="A0AAD1G1P3"/>
<reference evidence="3 5" key="2">
    <citation type="submission" date="2018-10" db="EMBL/GenBank/DDBJ databases">
        <title>Genomic Encyclopedia of Type Strains, Phase IV (KMG-IV): sequencing the most valuable type-strain genomes for metagenomic binning, comparative biology and taxonomic classification.</title>
        <authorList>
            <person name="Goeker M."/>
        </authorList>
    </citation>
    <scope>NUCLEOTIDE SEQUENCE [LARGE SCALE GENOMIC DNA]</scope>
    <source>
        <strain evidence="3 5">DSM 19791</strain>
    </source>
</reference>
<evidence type="ECO:0000313" key="5">
    <source>
        <dbReference type="Proteomes" id="UP000276029"/>
    </source>
</evidence>
<protein>
    <recommendedName>
        <fullName evidence="1">Integron Cassette Protein Hfx-Cass5 domain-containing protein</fullName>
    </recommendedName>
</protein>
<feature type="domain" description="Integron Cassette Protein Hfx-Cass5" evidence="1">
    <location>
        <begin position="4"/>
        <end position="76"/>
    </location>
</feature>
<dbReference type="Pfam" id="PF18287">
    <property type="entry name" value="Hfx_Cass5"/>
    <property type="match status" value="1"/>
</dbReference>
<dbReference type="EMBL" id="RBWX01000007">
    <property type="protein sequence ID" value="RKS91856.1"/>
    <property type="molecule type" value="Genomic_DNA"/>
</dbReference>
<keyword evidence="5" id="KW-1185">Reference proteome</keyword>
<evidence type="ECO:0000313" key="3">
    <source>
        <dbReference type="EMBL" id="RKS91856.1"/>
    </source>
</evidence>
<dbReference type="Proteomes" id="UP000275727">
    <property type="component" value="Chromosome"/>
</dbReference>
<proteinExistence type="predicted"/>
<evidence type="ECO:0000313" key="2">
    <source>
        <dbReference type="EMBL" id="BBE34841.1"/>
    </source>
</evidence>
<accession>A0AAD1G1P3</accession>
<dbReference type="KEGG" id="smic:SmB9_24990"/>
<dbReference type="RefSeq" id="WP_121048470.1">
    <property type="nucleotide sequence ID" value="NZ_AP018711.1"/>
</dbReference>
<dbReference type="EMBL" id="AP018711">
    <property type="protein sequence ID" value="BBE34841.1"/>
    <property type="molecule type" value="Genomic_DNA"/>
</dbReference>
<evidence type="ECO:0000313" key="4">
    <source>
        <dbReference type="Proteomes" id="UP000275727"/>
    </source>
</evidence>
<sequence length="99" mass="11358">MIEDAISEVGISEDGGLYVRPSSTTFEYIWRAAVEVHWDLQNRRLFGPKPREWTYVDWFKQIVAAVADEYGILLRLTPQTAWANISDTIRTEITSAVQP</sequence>
<name>A0AAD1G1P3_SPHMI</name>
<evidence type="ECO:0000259" key="1">
    <source>
        <dbReference type="Pfam" id="PF18287"/>
    </source>
</evidence>
<dbReference type="Proteomes" id="UP000276029">
    <property type="component" value="Unassembled WGS sequence"/>
</dbReference>
<dbReference type="Gene3D" id="2.20.20.40">
    <property type="entry name" value="Integron cassette protein"/>
    <property type="match status" value="1"/>
</dbReference>
<gene>
    <name evidence="3" type="ORF">DFR51_1428</name>
    <name evidence="2" type="ORF">SmB9_24990</name>
</gene>
<dbReference type="Gene3D" id="1.20.5.1210">
    <property type="entry name" value="Integron cassette protein helical domain"/>
    <property type="match status" value="1"/>
</dbReference>
<dbReference type="InterPro" id="IPR041376">
    <property type="entry name" value="Hfx_Cass5"/>
</dbReference>
<reference evidence="2 4" key="1">
    <citation type="submission" date="2018-06" db="EMBL/GenBank/DDBJ databases">
        <title>Complete Genome Sequence of the Microcystin-Degrading Bacterium Sphingosinicella microcystinivorans Strain B-9.</title>
        <authorList>
            <person name="Jin H."/>
            <person name="Nishizawa T."/>
            <person name="Guo Y."/>
            <person name="Nishizawa A."/>
            <person name="Park H."/>
            <person name="Kato H."/>
            <person name="Tsuji K."/>
            <person name="Harada K."/>
        </authorList>
    </citation>
    <scope>NUCLEOTIDE SEQUENCE [LARGE SCALE GENOMIC DNA]</scope>
    <source>
        <strain evidence="2 4">B9</strain>
    </source>
</reference>
<organism evidence="2 4">
    <name type="scientific">Sphingosinicella microcystinivorans</name>
    <dbReference type="NCBI Taxonomy" id="335406"/>
    <lineage>
        <taxon>Bacteria</taxon>
        <taxon>Pseudomonadati</taxon>
        <taxon>Pseudomonadota</taxon>
        <taxon>Alphaproteobacteria</taxon>
        <taxon>Sphingomonadales</taxon>
        <taxon>Sphingosinicellaceae</taxon>
        <taxon>Sphingosinicella</taxon>
    </lineage>
</organism>